<dbReference type="NCBIfam" id="NF009487">
    <property type="entry name" value="PRK12849.1"/>
    <property type="match status" value="1"/>
</dbReference>
<dbReference type="Gene3D" id="1.10.560.10">
    <property type="entry name" value="GroEL-like equatorial domain"/>
    <property type="match status" value="1"/>
</dbReference>
<evidence type="ECO:0000259" key="5">
    <source>
        <dbReference type="Pfam" id="PF00656"/>
    </source>
</evidence>
<protein>
    <recommendedName>
        <fullName evidence="4">60 kDa chaperonin</fullName>
    </recommendedName>
</protein>
<dbReference type="SUPFAM" id="SSF54849">
    <property type="entry name" value="GroEL-intermediate domain like"/>
    <property type="match status" value="1"/>
</dbReference>
<evidence type="ECO:0000313" key="7">
    <source>
        <dbReference type="Proteomes" id="UP000646749"/>
    </source>
</evidence>
<dbReference type="Pfam" id="PF00656">
    <property type="entry name" value="Peptidase_C14"/>
    <property type="match status" value="1"/>
</dbReference>
<dbReference type="InterPro" id="IPR002423">
    <property type="entry name" value="Cpn60/GroEL/TCP-1"/>
</dbReference>
<dbReference type="NCBIfam" id="NF000592">
    <property type="entry name" value="PRK00013.1"/>
    <property type="match status" value="1"/>
</dbReference>
<dbReference type="NCBIfam" id="NF047832">
    <property type="entry name" value="caspase_w_EACC1"/>
    <property type="match status" value="1"/>
</dbReference>
<dbReference type="InterPro" id="IPR001844">
    <property type="entry name" value="Cpn60/GroEL"/>
</dbReference>
<feature type="domain" description="Peptidase C14 caspase" evidence="5">
    <location>
        <begin position="9"/>
        <end position="236"/>
    </location>
</feature>
<comment type="subunit">
    <text evidence="4">Forms a cylinder of 14 subunits composed of two heptameric rings stacked back-to-back. Interacts with the co-chaperonin GroES.</text>
</comment>
<dbReference type="InterPro" id="IPR018247">
    <property type="entry name" value="EF_Hand_1_Ca_BS"/>
</dbReference>
<dbReference type="Proteomes" id="UP000646749">
    <property type="component" value="Unassembled WGS sequence"/>
</dbReference>
<comment type="function">
    <text evidence="4">Together with its co-chaperonin GroES, plays an essential role in assisting protein folding. The GroEL-GroES system forms a nano-cage that allows encapsulation of the non-native substrate proteins and provides a physical environment optimized to promote and accelerate protein folding.</text>
</comment>
<dbReference type="InterPro" id="IPR011600">
    <property type="entry name" value="Pept_C14_caspase"/>
</dbReference>
<dbReference type="SUPFAM" id="SSF48592">
    <property type="entry name" value="GroEL equatorial domain-like"/>
    <property type="match status" value="1"/>
</dbReference>
<name>A0ABQ4DUJ6_9ACTN</name>
<evidence type="ECO:0000256" key="3">
    <source>
        <dbReference type="RuleBase" id="RU000418"/>
    </source>
</evidence>
<evidence type="ECO:0000256" key="2">
    <source>
        <dbReference type="ARBA" id="ARBA00023186"/>
    </source>
</evidence>
<evidence type="ECO:0000313" key="6">
    <source>
        <dbReference type="EMBL" id="GIG86139.1"/>
    </source>
</evidence>
<dbReference type="PANTHER" id="PTHR45633">
    <property type="entry name" value="60 KDA HEAT SHOCK PROTEIN, MITOCHONDRIAL"/>
    <property type="match status" value="1"/>
</dbReference>
<dbReference type="InterPro" id="IPR029030">
    <property type="entry name" value="Caspase-like_dom_sf"/>
</dbReference>
<keyword evidence="7" id="KW-1185">Reference proteome</keyword>
<dbReference type="InterPro" id="IPR027410">
    <property type="entry name" value="TCP-1-like_intermed_sf"/>
</dbReference>
<organism evidence="6 7">
    <name type="scientific">Plantactinospora endophytica</name>
    <dbReference type="NCBI Taxonomy" id="673535"/>
    <lineage>
        <taxon>Bacteria</taxon>
        <taxon>Bacillati</taxon>
        <taxon>Actinomycetota</taxon>
        <taxon>Actinomycetes</taxon>
        <taxon>Micromonosporales</taxon>
        <taxon>Micromonosporaceae</taxon>
        <taxon>Plantactinospora</taxon>
    </lineage>
</organism>
<gene>
    <name evidence="6" type="ORF">Pen02_10750</name>
</gene>
<dbReference type="PROSITE" id="PS00018">
    <property type="entry name" value="EF_HAND_1"/>
    <property type="match status" value="1"/>
</dbReference>
<dbReference type="Gene3D" id="3.50.7.10">
    <property type="entry name" value="GroEL"/>
    <property type="match status" value="1"/>
</dbReference>
<accession>A0ABQ4DUJ6</accession>
<comment type="similarity">
    <text evidence="1 3">Belongs to the chaperonin (HSP60) family.</text>
</comment>
<dbReference type="SUPFAM" id="SSF52129">
    <property type="entry name" value="Caspase-like"/>
    <property type="match status" value="1"/>
</dbReference>
<comment type="caution">
    <text evidence="6">The sequence shown here is derived from an EMBL/GenBank/DDBJ whole genome shotgun (WGS) entry which is preliminary data.</text>
</comment>
<dbReference type="Gene3D" id="3.40.50.1460">
    <property type="match status" value="1"/>
</dbReference>
<dbReference type="RefSeq" id="WP_203864794.1">
    <property type="nucleotide sequence ID" value="NZ_BONW01000003.1"/>
</dbReference>
<keyword evidence="2" id="KW-0143">Chaperone</keyword>
<reference evidence="6 7" key="1">
    <citation type="submission" date="2021-01" db="EMBL/GenBank/DDBJ databases">
        <title>Whole genome shotgun sequence of Plantactinospora endophytica NBRC 110450.</title>
        <authorList>
            <person name="Komaki H."/>
            <person name="Tamura T."/>
        </authorList>
    </citation>
    <scope>NUCLEOTIDE SEQUENCE [LARGE SCALE GENOMIC DNA]</scope>
    <source>
        <strain evidence="6 7">NBRC 110450</strain>
    </source>
</reference>
<sequence>MRINPPAGRYALLVAVGEYDDPSLDQLRAPEQDVDRLAAVLEDPSVGNFTVRTLQDAPDHEVRREIEDLLTDRVNDDLVLLYFSCHGIVDPFHRLYFAAANTVRTRPASTAISRSFVNEQLEACRAAAKVLVLDCCFAGAFAEGFKGAPQGALDGQVGRGYVVISACDSYEYAFESDGLVESAPRGSIFTDVLLEGLATGGADLDGDGRVGVDELFRYVHDGVVRRRPDQKPKWSAYNAEPHIYLATVPPTATPAGDAGEGPGRAVTAATGAVVPRPTNYNRHQAIVARGFRAGADLVRRTFGPLGRRVLVEDASGAYHELADAASVVRLFTAYDTRDAIGASYVRELVEGVRHRVGDGATTTVVLAQAMLDGASAALRAGANPVALCRGIESAALAVLAELGDLAVPVETKEQLKMVSTIASGDEVIGDLLATAMERVGKDGVVIVEESNLFGLELELTRGTRVPAGHVSPYFVTDPEEAEAVLDEPSILIVDQRLSAVPELQPLLDEVGRSGRPLAVFARDVRDAALTALIVGKMRHTLNSVAVRLPWPDEERCTVMADLALLTGAQVVGDADGGLAAATARVLGGARKVITTRRDTTVVDGAGDPDLARRRVQGLRAELDRQAAGRDRELLRERLARLGGGVAVIRVGESTEGQLKKRKRQIDDAVRNAKAAVEWGLVPGGGAALLTVAARIGARLPPGGDEALGYAVVVDALVSPYEELMRNAGRNPLAGPADLYRRGPEVTFDVVAGTYVTALDAGIVDAAATLRQAVTAAAGVVTRYLMIG</sequence>
<evidence type="ECO:0000256" key="1">
    <source>
        <dbReference type="ARBA" id="ARBA00006607"/>
    </source>
</evidence>
<dbReference type="EMBL" id="BONW01000003">
    <property type="protein sequence ID" value="GIG86139.1"/>
    <property type="molecule type" value="Genomic_DNA"/>
</dbReference>
<dbReference type="InterPro" id="IPR027409">
    <property type="entry name" value="GroEL-like_apical_dom_sf"/>
</dbReference>
<proteinExistence type="inferred from homology"/>
<dbReference type="SUPFAM" id="SSF52029">
    <property type="entry name" value="GroEL apical domain-like"/>
    <property type="match status" value="1"/>
</dbReference>
<dbReference type="Gene3D" id="3.30.260.10">
    <property type="entry name" value="TCP-1-like chaperonin intermediate domain"/>
    <property type="match status" value="1"/>
</dbReference>
<dbReference type="Pfam" id="PF00118">
    <property type="entry name" value="Cpn60_TCP1"/>
    <property type="match status" value="1"/>
</dbReference>
<dbReference type="InterPro" id="IPR027413">
    <property type="entry name" value="GROEL-like_equatorial_sf"/>
</dbReference>
<evidence type="ECO:0000256" key="4">
    <source>
        <dbReference type="RuleBase" id="RU000419"/>
    </source>
</evidence>
<dbReference type="PRINTS" id="PR00298">
    <property type="entry name" value="CHAPERONIN60"/>
</dbReference>